<dbReference type="Gene3D" id="2.60.40.10">
    <property type="entry name" value="Immunoglobulins"/>
    <property type="match status" value="1"/>
</dbReference>
<dbReference type="EMBL" id="JASPKZ010007826">
    <property type="protein sequence ID" value="KAJ9582120.1"/>
    <property type="molecule type" value="Genomic_DNA"/>
</dbReference>
<feature type="non-terminal residue" evidence="1">
    <location>
        <position position="131"/>
    </location>
</feature>
<keyword evidence="2" id="KW-1185">Reference proteome</keyword>
<comment type="caution">
    <text evidence="1">The sequence shown here is derived from an EMBL/GenBank/DDBJ whole genome shotgun (WGS) entry which is preliminary data.</text>
</comment>
<dbReference type="InterPro" id="IPR013783">
    <property type="entry name" value="Ig-like_fold"/>
</dbReference>
<organism evidence="1 2">
    <name type="scientific">Diploptera punctata</name>
    <name type="common">Pacific beetle cockroach</name>
    <dbReference type="NCBI Taxonomy" id="6984"/>
    <lineage>
        <taxon>Eukaryota</taxon>
        <taxon>Metazoa</taxon>
        <taxon>Ecdysozoa</taxon>
        <taxon>Arthropoda</taxon>
        <taxon>Hexapoda</taxon>
        <taxon>Insecta</taxon>
        <taxon>Pterygota</taxon>
        <taxon>Neoptera</taxon>
        <taxon>Polyneoptera</taxon>
        <taxon>Dictyoptera</taxon>
        <taxon>Blattodea</taxon>
        <taxon>Blaberoidea</taxon>
        <taxon>Blaberidae</taxon>
        <taxon>Diplopterinae</taxon>
        <taxon>Diploptera</taxon>
    </lineage>
</organism>
<reference evidence="1" key="2">
    <citation type="submission" date="2023-05" db="EMBL/GenBank/DDBJ databases">
        <authorList>
            <person name="Fouks B."/>
        </authorList>
    </citation>
    <scope>NUCLEOTIDE SEQUENCE</scope>
    <source>
        <strain evidence="1">Stay&amp;Tobe</strain>
        <tissue evidence="1">Testes</tissue>
    </source>
</reference>
<sequence length="131" mass="15165">KNDKIVYHWVNYGICFLVSAEKKLHITWWRHESGAVNVTCVAQGVYPEPKMALYIESKSMSILKDVMVQVKKAHKCYDISATKILEDREIQTTTIFDCELRIPEANYAVRKSIIYYPGKSSSFIIQNLINF</sequence>
<dbReference type="Proteomes" id="UP001233999">
    <property type="component" value="Unassembled WGS sequence"/>
</dbReference>
<dbReference type="AlphaFoldDB" id="A0AAD7ZKN4"/>
<accession>A0AAD7ZKN4</accession>
<evidence type="ECO:0000313" key="1">
    <source>
        <dbReference type="EMBL" id="KAJ9582120.1"/>
    </source>
</evidence>
<name>A0AAD7ZKN4_DIPPU</name>
<protein>
    <recommendedName>
        <fullName evidence="3">Ig-like domain-containing protein</fullName>
    </recommendedName>
</protein>
<reference evidence="1" key="1">
    <citation type="journal article" date="2023" name="IScience">
        <title>Live-bearing cockroach genome reveals convergent evolutionary mechanisms linked to viviparity in insects and beyond.</title>
        <authorList>
            <person name="Fouks B."/>
            <person name="Harrison M.C."/>
            <person name="Mikhailova A.A."/>
            <person name="Marchal E."/>
            <person name="English S."/>
            <person name="Carruthers M."/>
            <person name="Jennings E.C."/>
            <person name="Chiamaka E.L."/>
            <person name="Frigard R.A."/>
            <person name="Pippel M."/>
            <person name="Attardo G.M."/>
            <person name="Benoit J.B."/>
            <person name="Bornberg-Bauer E."/>
            <person name="Tobe S.S."/>
        </authorList>
    </citation>
    <scope>NUCLEOTIDE SEQUENCE</scope>
    <source>
        <strain evidence="1">Stay&amp;Tobe</strain>
    </source>
</reference>
<gene>
    <name evidence="1" type="ORF">L9F63_003534</name>
</gene>
<proteinExistence type="predicted"/>
<evidence type="ECO:0008006" key="3">
    <source>
        <dbReference type="Google" id="ProtNLM"/>
    </source>
</evidence>
<evidence type="ECO:0000313" key="2">
    <source>
        <dbReference type="Proteomes" id="UP001233999"/>
    </source>
</evidence>